<protein>
    <submittedName>
        <fullName evidence="3">DUF4297 domain-containing protein</fullName>
    </submittedName>
</protein>
<reference evidence="3 4" key="1">
    <citation type="submission" date="2020-07" db="EMBL/GenBank/DDBJ databases">
        <authorList>
            <person name="Maaloum M."/>
        </authorList>
    </citation>
    <scope>NUCLEOTIDE SEQUENCE [LARGE SCALE GENOMIC DNA]</scope>
    <source>
        <strain evidence="3 4">GCS-AN-3</strain>
    </source>
</reference>
<accession>A0A853IXT0</accession>
<gene>
    <name evidence="3" type="ORF">H0I39_09190</name>
</gene>
<sequence length="429" mass="47126">MTANTLPEPPLQKVLTDLFHDFEGDETGGRHAIKGFSFQVWLAVLEAMRAHRKPGDYAVVLEWQQDIALLNSSTDPTTVRFVQLKKNESSFRWTLRSLLAVEKPEDEAANDPSAGGQTDAAAALAAGKGKAGKKSKPKQAKPSILAKLYVHRRRFSDLTKVELVFASDASFEIPRAAGGTVMVSSVALSALPDAAKKDIEAKLRAQLDVPAEEAIDLDDFELLVTDCPVVDPHKFVAGECAEMQLATGLELSGKATLLAVLIVASYVNLRAASTRHAKNFPELLARAVTRADVTEYLAAANDKAIPTSDHVQSVINRFNAELAPPAVVRQMRREMARACVQISDRTTSTPMLASRLKDVYTAKGEYADVVRLTDMFETWYRDLEKLSPPDFGLFKREYLYCLMAMIYEDANPTKHLPPVPADSQPENAK</sequence>
<evidence type="ECO:0000313" key="3">
    <source>
        <dbReference type="EMBL" id="NZA01888.1"/>
    </source>
</evidence>
<dbReference type="EMBL" id="JACCKX010000001">
    <property type="protein sequence ID" value="NZA01888.1"/>
    <property type="molecule type" value="Genomic_DNA"/>
</dbReference>
<evidence type="ECO:0000256" key="1">
    <source>
        <dbReference type="SAM" id="MobiDB-lite"/>
    </source>
</evidence>
<dbReference type="Pfam" id="PF14130">
    <property type="entry name" value="Cap4_nuclease"/>
    <property type="match status" value="1"/>
</dbReference>
<name>A0A853IXT0_9BURK</name>
<evidence type="ECO:0000259" key="2">
    <source>
        <dbReference type="Pfam" id="PF14130"/>
    </source>
</evidence>
<organism evidence="3 4">
    <name type="scientific">Ottowia beijingensis</name>
    <dbReference type="NCBI Taxonomy" id="1207057"/>
    <lineage>
        <taxon>Bacteria</taxon>
        <taxon>Pseudomonadati</taxon>
        <taxon>Pseudomonadota</taxon>
        <taxon>Betaproteobacteria</taxon>
        <taxon>Burkholderiales</taxon>
        <taxon>Comamonadaceae</taxon>
        <taxon>Ottowia</taxon>
    </lineage>
</organism>
<dbReference type="InterPro" id="IPR025382">
    <property type="entry name" value="Cap4-like_endonuclease_dom"/>
</dbReference>
<proteinExistence type="predicted"/>
<feature type="domain" description="CD-NTase associated protein 4-like DNA endonuclease" evidence="2">
    <location>
        <begin position="27"/>
        <end position="104"/>
    </location>
</feature>
<comment type="caution">
    <text evidence="3">The sequence shown here is derived from an EMBL/GenBank/DDBJ whole genome shotgun (WGS) entry which is preliminary data.</text>
</comment>
<evidence type="ECO:0000313" key="4">
    <source>
        <dbReference type="Proteomes" id="UP000589716"/>
    </source>
</evidence>
<dbReference type="AlphaFoldDB" id="A0A853IXT0"/>
<dbReference type="Proteomes" id="UP000589716">
    <property type="component" value="Unassembled WGS sequence"/>
</dbReference>
<dbReference type="RefSeq" id="WP_180550288.1">
    <property type="nucleotide sequence ID" value="NZ_JACCKX010000001.1"/>
</dbReference>
<dbReference type="GO" id="GO:0004518">
    <property type="term" value="F:nuclease activity"/>
    <property type="evidence" value="ECO:0007669"/>
    <property type="project" value="InterPro"/>
</dbReference>
<keyword evidence="4" id="KW-1185">Reference proteome</keyword>
<feature type="region of interest" description="Disordered" evidence="1">
    <location>
        <begin position="104"/>
        <end position="139"/>
    </location>
</feature>
<feature type="compositionally biased region" description="Low complexity" evidence="1">
    <location>
        <begin position="114"/>
        <end position="128"/>
    </location>
</feature>
<feature type="compositionally biased region" description="Basic residues" evidence="1">
    <location>
        <begin position="130"/>
        <end position="139"/>
    </location>
</feature>